<evidence type="ECO:0000313" key="4">
    <source>
        <dbReference type="EMBL" id="VTP60866.1"/>
    </source>
</evidence>
<dbReference type="Proteomes" id="UP000271603">
    <property type="component" value="Chromosome"/>
</dbReference>
<dbReference type="EMBL" id="LR134493">
    <property type="protein sequence ID" value="VEI61370.1"/>
    <property type="molecule type" value="Genomic_DNA"/>
</dbReference>
<feature type="transmembrane region" description="Helical" evidence="1">
    <location>
        <begin position="12"/>
        <end position="30"/>
    </location>
</feature>
<evidence type="ECO:0000313" key="2">
    <source>
        <dbReference type="EMBL" id="VEA72283.1"/>
    </source>
</evidence>
<evidence type="ECO:0000313" key="5">
    <source>
        <dbReference type="Proteomes" id="UP000271603"/>
    </source>
</evidence>
<proteinExistence type="predicted"/>
<protein>
    <submittedName>
        <fullName evidence="3">Uncharacterized protein</fullName>
    </submittedName>
</protein>
<dbReference type="EMBL" id="LR590463">
    <property type="protein sequence ID" value="VTP60866.1"/>
    <property type="molecule type" value="Genomic_DNA"/>
</dbReference>
<dbReference type="Proteomes" id="UP000281904">
    <property type="component" value="Chromosome"/>
</dbReference>
<dbReference type="AlphaFoldDB" id="A0A3S4WP75"/>
<gene>
    <name evidence="3" type="ORF">NCTC10036_00348</name>
    <name evidence="4" type="ORF">NCTC12971_01360</name>
    <name evidence="2" type="ORF">NCTC9419_03882</name>
</gene>
<keyword evidence="1" id="KW-0472">Membrane</keyword>
<evidence type="ECO:0000313" key="6">
    <source>
        <dbReference type="Proteomes" id="UP000281904"/>
    </source>
</evidence>
<evidence type="ECO:0000313" key="3">
    <source>
        <dbReference type="EMBL" id="VEI61370.1"/>
    </source>
</evidence>
<name>A0A3S4WP75_SERRU</name>
<sequence length="31" mass="3333">MWSMPKTAAEFAAAALCVATVAAFIHLYLFS</sequence>
<organism evidence="3 6">
    <name type="scientific">Serratia rubidaea</name>
    <name type="common">Serratia marinorubra</name>
    <dbReference type="NCBI Taxonomy" id="61652"/>
    <lineage>
        <taxon>Bacteria</taxon>
        <taxon>Pseudomonadati</taxon>
        <taxon>Pseudomonadota</taxon>
        <taxon>Gammaproteobacteria</taxon>
        <taxon>Enterobacterales</taxon>
        <taxon>Yersiniaceae</taxon>
        <taxon>Serratia</taxon>
    </lineage>
</organism>
<keyword evidence="1" id="KW-1133">Transmembrane helix</keyword>
<accession>A0A3S4WP75</accession>
<evidence type="ECO:0000313" key="7">
    <source>
        <dbReference type="Proteomes" id="UP000307968"/>
    </source>
</evidence>
<keyword evidence="1" id="KW-0812">Transmembrane</keyword>
<reference evidence="5 6" key="1">
    <citation type="submission" date="2018-12" db="EMBL/GenBank/DDBJ databases">
        <authorList>
            <consortium name="Pathogen Informatics"/>
        </authorList>
    </citation>
    <scope>NUCLEOTIDE SEQUENCE [LARGE SCALE GENOMIC DNA]</scope>
    <source>
        <strain evidence="3 6">NCTC10036</strain>
        <strain evidence="4 7">NCTC12971</strain>
        <strain evidence="2 5">NCTC9419</strain>
    </source>
</reference>
<dbReference type="Proteomes" id="UP000307968">
    <property type="component" value="Chromosome"/>
</dbReference>
<evidence type="ECO:0000256" key="1">
    <source>
        <dbReference type="SAM" id="Phobius"/>
    </source>
</evidence>
<dbReference type="EMBL" id="LR134155">
    <property type="protein sequence ID" value="VEA72283.1"/>
    <property type="molecule type" value="Genomic_DNA"/>
</dbReference>